<dbReference type="InterPro" id="IPR011322">
    <property type="entry name" value="N-reg_PII-like_a/b"/>
</dbReference>
<dbReference type="Gene3D" id="3.30.70.120">
    <property type="match status" value="1"/>
</dbReference>
<evidence type="ECO:0000313" key="2">
    <source>
        <dbReference type="EMBL" id="MDT9681469.1"/>
    </source>
</evidence>
<organism evidence="2 3">
    <name type="scientific">Streptomyces tamarix</name>
    <dbReference type="NCBI Taxonomy" id="3078565"/>
    <lineage>
        <taxon>Bacteria</taxon>
        <taxon>Bacillati</taxon>
        <taxon>Actinomycetota</taxon>
        <taxon>Actinomycetes</taxon>
        <taxon>Kitasatosporales</taxon>
        <taxon>Streptomycetaceae</taxon>
        <taxon>Streptomyces</taxon>
    </lineage>
</organism>
<sequence length="109" mass="11652">MTDHVQVSTATPTEEDAVALAGSAVKARLAAGAQVIGPVTSVFWHLGEYGTGKEYKVLLTTTAERYPELEAHLLAEHPWDNPELIATPITTGAARALEWIESSVGPQQD</sequence>
<reference evidence="2 3" key="1">
    <citation type="submission" date="2023-09" db="EMBL/GenBank/DDBJ databases">
        <title>Streptomyces sp. nov.: A antagonism against Alternaria gaisen Producing Streptochlin, Isolated from Tamarix root soil.</title>
        <authorList>
            <person name="Chen Y."/>
        </authorList>
    </citation>
    <scope>NUCLEOTIDE SEQUENCE [LARGE SCALE GENOMIC DNA]</scope>
    <source>
        <strain evidence="2 3">TRM76323</strain>
    </source>
</reference>
<accession>A0ABU3QGF0</accession>
<dbReference type="InterPro" id="IPR015867">
    <property type="entry name" value="N-reg_PII/ATP_PRibTrfase_C"/>
</dbReference>
<dbReference type="EMBL" id="JAWCTQ010000004">
    <property type="protein sequence ID" value="MDT9681469.1"/>
    <property type="molecule type" value="Genomic_DNA"/>
</dbReference>
<gene>
    <name evidence="2" type="primary">cutA</name>
    <name evidence="2" type="ORF">RND61_05190</name>
</gene>
<proteinExistence type="inferred from homology"/>
<dbReference type="PANTHER" id="PTHR23419">
    <property type="entry name" value="DIVALENT CATION TOLERANCE CUTA-RELATED"/>
    <property type="match status" value="1"/>
</dbReference>
<dbReference type="RefSeq" id="WP_315876490.1">
    <property type="nucleotide sequence ID" value="NZ_JAWCTQ010000004.1"/>
</dbReference>
<keyword evidence="3" id="KW-1185">Reference proteome</keyword>
<dbReference type="SUPFAM" id="SSF54913">
    <property type="entry name" value="GlnB-like"/>
    <property type="match status" value="1"/>
</dbReference>
<comment type="similarity">
    <text evidence="1">Belongs to the CutA family.</text>
</comment>
<comment type="caution">
    <text evidence="2">The sequence shown here is derived from an EMBL/GenBank/DDBJ whole genome shotgun (WGS) entry which is preliminary data.</text>
</comment>
<dbReference type="Pfam" id="PF03091">
    <property type="entry name" value="CutA1"/>
    <property type="match status" value="1"/>
</dbReference>
<evidence type="ECO:0000313" key="3">
    <source>
        <dbReference type="Proteomes" id="UP001250181"/>
    </source>
</evidence>
<dbReference type="Proteomes" id="UP001250181">
    <property type="component" value="Unassembled WGS sequence"/>
</dbReference>
<protein>
    <submittedName>
        <fullName evidence="2">Divalent-cation tolerance protein CutA</fullName>
    </submittedName>
</protein>
<evidence type="ECO:0000256" key="1">
    <source>
        <dbReference type="ARBA" id="ARBA00010169"/>
    </source>
</evidence>
<dbReference type="PANTHER" id="PTHR23419:SF8">
    <property type="entry name" value="FI09726P"/>
    <property type="match status" value="1"/>
</dbReference>
<dbReference type="InterPro" id="IPR004323">
    <property type="entry name" value="Ion_tolerance_CutA"/>
</dbReference>
<name>A0ABU3QGF0_9ACTN</name>